<dbReference type="Proteomes" id="UP000594464">
    <property type="component" value="Chromosome"/>
</dbReference>
<sequence>MDLEIAKGQLDIIIKKARVHLYKPIQIAEILYRSRVYQDISLAKIETYRTQSRRWRDEICAKFLGRKSTSSAKFQDNLFESNAVPPEVLVILGRANESGIGAKAGAVEAYIYDAFHTRYLQMSNGLDLVRDATPENFNLKDFLESFRREPGLARSIDKIFEIIVYALFSSLLDSLDAQIGVRVESNQILEEFSDFAEKILTLTPDKPEVNFRPHVYRVGVTNAADRGLDMWANFGLAIQIKHLSLTSAMAESISTGISADRIVIVCKDCDRDTLVSVLRQFGVGGRIQSVVTESELIDWYERALRGHCAEKLNNLVLTRLANEIVAEFPSTSDGEFEAFWSSRDYEIPNRDFWTT</sequence>
<organism evidence="1 2">
    <name type="scientific">Candidatus Nitrohelix vancouverensis</name>
    <dbReference type="NCBI Taxonomy" id="2705534"/>
    <lineage>
        <taxon>Bacteria</taxon>
        <taxon>Pseudomonadati</taxon>
        <taxon>Nitrospinota/Tectimicrobiota group</taxon>
        <taxon>Nitrospinota</taxon>
        <taxon>Nitrospinia</taxon>
        <taxon>Nitrospinales</taxon>
        <taxon>Nitrospinaceae</taxon>
        <taxon>Candidatus Nitrohelix</taxon>
    </lineage>
</organism>
<dbReference type="GO" id="GO:0004519">
    <property type="term" value="F:endonuclease activity"/>
    <property type="evidence" value="ECO:0007669"/>
    <property type="project" value="UniProtKB-KW"/>
</dbReference>
<proteinExistence type="predicted"/>
<evidence type="ECO:0000313" key="1">
    <source>
        <dbReference type="EMBL" id="QPJ66735.1"/>
    </source>
</evidence>
<dbReference type="InterPro" id="IPR019058">
    <property type="entry name" value="Restrct_endonuc_II_HaeII"/>
</dbReference>
<gene>
    <name evidence="1" type="ORF">G3M78_01740</name>
</gene>
<dbReference type="KEGG" id="nva:G3M78_01740"/>
<evidence type="ECO:0000313" key="2">
    <source>
        <dbReference type="Proteomes" id="UP000594464"/>
    </source>
</evidence>
<dbReference type="AlphaFoldDB" id="A0A7T0G4T2"/>
<name>A0A7T0G4T2_9BACT</name>
<keyword evidence="1" id="KW-0378">Hydrolase</keyword>
<protein>
    <submittedName>
        <fullName evidence="1">HaeII family restriction endonuclease</fullName>
    </submittedName>
</protein>
<dbReference type="EMBL" id="CP048620">
    <property type="protein sequence ID" value="QPJ66735.1"/>
    <property type="molecule type" value="Genomic_DNA"/>
</dbReference>
<reference evidence="2" key="1">
    <citation type="submission" date="2020-02" db="EMBL/GenBank/DDBJ databases">
        <title>Genomic and physiological characterization of two novel Nitrospinaceae genera.</title>
        <authorList>
            <person name="Mueller A.J."/>
            <person name="Jung M.-Y."/>
            <person name="Strachan C.R."/>
            <person name="Herbold C.W."/>
            <person name="Kirkegaard R.H."/>
            <person name="Daims H."/>
        </authorList>
    </citation>
    <scope>NUCLEOTIDE SEQUENCE [LARGE SCALE GENOMIC DNA]</scope>
</reference>
<dbReference type="Pfam" id="PF09554">
    <property type="entry name" value="RE_HaeII"/>
    <property type="match status" value="1"/>
</dbReference>
<accession>A0A7T0G4T2</accession>
<keyword evidence="1" id="KW-0540">Nuclease</keyword>
<keyword evidence="1" id="KW-0255">Endonuclease</keyword>